<dbReference type="InterPro" id="IPR013087">
    <property type="entry name" value="Znf_C2H2_type"/>
</dbReference>
<sequence>MSLLFRNICMFDGCHLEFASACRLVQHVEEAHVVEEMAKQYKTDAGQLTCFPLSMVCRQYHHLPDEKAKPLSPVGVLLSSRPQRKRFLPFLSPADRVLQATVGHSLVPADRDTAPNIVGATGMNLYPC</sequence>
<dbReference type="WBParaSite" id="SBAD_0000049001-mRNA-1">
    <property type="protein sequence ID" value="SBAD_0000049001-mRNA-1"/>
    <property type="gene ID" value="SBAD_0000049001"/>
</dbReference>
<dbReference type="PROSITE" id="PS00028">
    <property type="entry name" value="ZINC_FINGER_C2H2_1"/>
    <property type="match status" value="1"/>
</dbReference>
<dbReference type="EMBL" id="UZAM01001255">
    <property type="protein sequence ID" value="VDO83926.1"/>
    <property type="molecule type" value="Genomic_DNA"/>
</dbReference>
<dbReference type="AlphaFoldDB" id="A0A183IA24"/>
<reference evidence="4" key="1">
    <citation type="submission" date="2016-06" db="UniProtKB">
        <authorList>
            <consortium name="WormBaseParasite"/>
        </authorList>
    </citation>
    <scope>IDENTIFICATION</scope>
</reference>
<dbReference type="Gene3D" id="3.30.160.60">
    <property type="entry name" value="Classic Zinc Finger"/>
    <property type="match status" value="1"/>
</dbReference>
<reference evidence="2 3" key="2">
    <citation type="submission" date="2018-11" db="EMBL/GenBank/DDBJ databases">
        <authorList>
            <consortium name="Pathogen Informatics"/>
        </authorList>
    </citation>
    <scope>NUCLEOTIDE SEQUENCE [LARGE SCALE GENOMIC DNA]</scope>
</reference>
<evidence type="ECO:0000313" key="3">
    <source>
        <dbReference type="Proteomes" id="UP000270296"/>
    </source>
</evidence>
<evidence type="ECO:0000313" key="4">
    <source>
        <dbReference type="WBParaSite" id="SBAD_0000049001-mRNA-1"/>
    </source>
</evidence>
<organism evidence="4">
    <name type="scientific">Soboliphyme baturini</name>
    <dbReference type="NCBI Taxonomy" id="241478"/>
    <lineage>
        <taxon>Eukaryota</taxon>
        <taxon>Metazoa</taxon>
        <taxon>Ecdysozoa</taxon>
        <taxon>Nematoda</taxon>
        <taxon>Enoplea</taxon>
        <taxon>Dorylaimia</taxon>
        <taxon>Dioctophymatida</taxon>
        <taxon>Dioctophymatoidea</taxon>
        <taxon>Soboliphymatidae</taxon>
        <taxon>Soboliphyme</taxon>
    </lineage>
</organism>
<proteinExistence type="predicted"/>
<keyword evidence="3" id="KW-1185">Reference proteome</keyword>
<gene>
    <name evidence="2" type="ORF">SBAD_LOCUS468</name>
</gene>
<feature type="domain" description="C2H2-type" evidence="1">
    <location>
        <begin position="9"/>
        <end position="32"/>
    </location>
</feature>
<protein>
    <submittedName>
        <fullName evidence="4">C2H2-type domain-containing protein</fullName>
    </submittedName>
</protein>
<name>A0A183IA24_9BILA</name>
<evidence type="ECO:0000313" key="2">
    <source>
        <dbReference type="EMBL" id="VDO83926.1"/>
    </source>
</evidence>
<accession>A0A183IA24</accession>
<evidence type="ECO:0000259" key="1">
    <source>
        <dbReference type="PROSITE" id="PS00028"/>
    </source>
</evidence>
<dbReference type="Proteomes" id="UP000270296">
    <property type="component" value="Unassembled WGS sequence"/>
</dbReference>